<comment type="subcellular location">
    <subcellularLocation>
        <location evidence="1">Cytoplasm</location>
    </subcellularLocation>
</comment>
<dbReference type="PANTHER" id="PTHR45994:SF1">
    <property type="entry name" value="FI21225P1"/>
    <property type="match status" value="1"/>
</dbReference>
<evidence type="ECO:0000256" key="2">
    <source>
        <dbReference type="ARBA" id="ARBA00022490"/>
    </source>
</evidence>
<evidence type="ECO:0000313" key="4">
    <source>
        <dbReference type="EMBL" id="QBM88489.1"/>
    </source>
</evidence>
<dbReference type="InterPro" id="IPR016024">
    <property type="entry name" value="ARM-type_fold"/>
</dbReference>
<accession>A0A4P6XNL1</accession>
<evidence type="ECO:0000313" key="5">
    <source>
        <dbReference type="Proteomes" id="UP000292447"/>
    </source>
</evidence>
<dbReference type="InterPro" id="IPR011989">
    <property type="entry name" value="ARM-like"/>
</dbReference>
<dbReference type="InterPro" id="IPR024660">
    <property type="entry name" value="UCS_central_dom"/>
</dbReference>
<dbReference type="EMBL" id="CP034458">
    <property type="protein sequence ID" value="QBM88489.1"/>
    <property type="molecule type" value="Genomic_DNA"/>
</dbReference>
<evidence type="ECO:0000256" key="1">
    <source>
        <dbReference type="ARBA" id="ARBA00004496"/>
    </source>
</evidence>
<organism evidence="4 5">
    <name type="scientific">Metschnikowia aff. pulcherrima</name>
    <dbReference type="NCBI Taxonomy" id="2163413"/>
    <lineage>
        <taxon>Eukaryota</taxon>
        <taxon>Fungi</taxon>
        <taxon>Dikarya</taxon>
        <taxon>Ascomycota</taxon>
        <taxon>Saccharomycotina</taxon>
        <taxon>Pichiomycetes</taxon>
        <taxon>Metschnikowiaceae</taxon>
        <taxon>Metschnikowia</taxon>
    </lineage>
</organism>
<dbReference type="PANTHER" id="PTHR45994">
    <property type="entry name" value="FI21225P1"/>
    <property type="match status" value="1"/>
</dbReference>
<protein>
    <submittedName>
        <fullName evidence="4">Myosin-binding protein</fullName>
    </submittedName>
</protein>
<dbReference type="Proteomes" id="UP000292447">
    <property type="component" value="Chromosome III"/>
</dbReference>
<name>A0A4P6XNL1_9ASCO</name>
<sequence length="752" mass="82663">MGDAQLSLDEAVIGQLELGKVLTRTQFNQVSILLNSRIIHKQISELFEAVPDQFLESLAVSLDSPAAALRIPEKQRIIAQVVRVAQANDMTKALLACERRIKAIKTASQLHLGLYLSLCVDSRHAKPEVIPSILSYLSLDATISELAVLILVSMLKSAPEIGSLIASYLQNLTGDAPEMSPQNFLTLTKALETFFPIIPKEMTSVYVSQKCKKAFLSRGLSLDPDNSPLDVLTAVQLLEVLSTSCVSEPARKFNSEHYLSLLISGTKTESSQLIKATAFLGIVKLWNFSAIEHQISMESVFTQILSLFGSTDALSAETKALLEALAYLSLGTATKNAIRGNELAVEQLILIMETSQDPLAIYGCLLIFRNLCNVKSDDQDKDTSTLTYLKSMAAEKESLKNNRENIISFNVDLVTNYKLVGSIAGLKQVNANLESLLTQIIYSLTLKQRTSTHREMVAQGGLNLSLKFLINHSRVLEDLTIAPLSDDEDSIELRVSSLRTLATLCRCTNPTLAFLKYDVKLCVPFLLELLGSDLTLMSSLLGPADKLLSLHALTNISTLSDSNLHSLIISRTFEEHLKNLMIDSSFPNVQQAAWELINNVVANPSMLAKFFNLESFESKRNLEILVKMLHSKNEALQEVIAGLIANATMEYDFVSVSILSHTPALHDLCRIMAAIFTEQTQNEGLILRVSIFLRNLVAVASETQTDALGLIRKDAALRAGLKAVVISTKSSEIVSVLRDIIQLAELKFDANN</sequence>
<dbReference type="AlphaFoldDB" id="A0A4P6XNL1"/>
<dbReference type="STRING" id="2163413.A0A4P6XNL1"/>
<dbReference type="GO" id="GO:0005737">
    <property type="term" value="C:cytoplasm"/>
    <property type="evidence" value="ECO:0007669"/>
    <property type="project" value="UniProtKB-SubCell"/>
</dbReference>
<evidence type="ECO:0000259" key="3">
    <source>
        <dbReference type="Pfam" id="PF11701"/>
    </source>
</evidence>
<reference evidence="5" key="1">
    <citation type="submission" date="2019-03" db="EMBL/GenBank/DDBJ databases">
        <title>Snf2 controls pulcherriminic acid biosynthesis and connects pigmentation and antifungal activity of the yeast Metschnikowia pulcherrima.</title>
        <authorList>
            <person name="Gore-Lloyd D."/>
            <person name="Sumann I."/>
            <person name="Brachmann A.O."/>
            <person name="Schneeberger K."/>
            <person name="Ortiz-Merino R.A."/>
            <person name="Moreno-Beltran M."/>
            <person name="Schlaefli M."/>
            <person name="Kirner P."/>
            <person name="Santos Kron A."/>
            <person name="Wolfe K.H."/>
            <person name="Piel J."/>
            <person name="Ahrens C.H."/>
            <person name="Henk D."/>
            <person name="Freimoser F.M."/>
        </authorList>
    </citation>
    <scope>NUCLEOTIDE SEQUENCE [LARGE SCALE GENOMIC DNA]</scope>
    <source>
        <strain evidence="5">APC 1.2</strain>
    </source>
</reference>
<proteinExistence type="predicted"/>
<dbReference type="Pfam" id="PF11701">
    <property type="entry name" value="UNC45-central"/>
    <property type="match status" value="1"/>
</dbReference>
<keyword evidence="5" id="KW-1185">Reference proteome</keyword>
<keyword evidence="2" id="KW-0963">Cytoplasm</keyword>
<dbReference type="GO" id="GO:0051879">
    <property type="term" value="F:Hsp90 protein binding"/>
    <property type="evidence" value="ECO:0007669"/>
    <property type="project" value="TreeGrafter"/>
</dbReference>
<dbReference type="Gene3D" id="1.25.10.10">
    <property type="entry name" value="Leucine-rich Repeat Variant"/>
    <property type="match status" value="1"/>
</dbReference>
<dbReference type="Gene3D" id="1.25.10.100">
    <property type="match status" value="1"/>
</dbReference>
<feature type="domain" description="UNC-45/Cro1/She4 central" evidence="3">
    <location>
        <begin position="131"/>
        <end position="285"/>
    </location>
</feature>
<dbReference type="SUPFAM" id="SSF48371">
    <property type="entry name" value="ARM repeat"/>
    <property type="match status" value="2"/>
</dbReference>
<gene>
    <name evidence="4" type="primary">MPUL0C04570</name>
    <name evidence="4" type="ORF">METSCH_C04570</name>
</gene>